<dbReference type="PANTHER" id="PTHR48098">
    <property type="entry name" value="ENTEROCHELIN ESTERASE-RELATED"/>
    <property type="match status" value="1"/>
</dbReference>
<dbReference type="PANTHER" id="PTHR48098:SF1">
    <property type="entry name" value="DIACYLGLYCEROL ACYLTRANSFERASE_MYCOLYLTRANSFERASE AG85A"/>
    <property type="match status" value="1"/>
</dbReference>
<comment type="caution">
    <text evidence="1">The sequence shown here is derived from an EMBL/GenBank/DDBJ whole genome shotgun (WGS) entry which is preliminary data.</text>
</comment>
<reference evidence="1" key="1">
    <citation type="journal article" date="2015" name="Nature">
        <title>Complex archaea that bridge the gap between prokaryotes and eukaryotes.</title>
        <authorList>
            <person name="Spang A."/>
            <person name="Saw J.H."/>
            <person name="Jorgensen S.L."/>
            <person name="Zaremba-Niedzwiedzka K."/>
            <person name="Martijn J."/>
            <person name="Lind A.E."/>
            <person name="van Eijk R."/>
            <person name="Schleper C."/>
            <person name="Guy L."/>
            <person name="Ettema T.J."/>
        </authorList>
    </citation>
    <scope>NUCLEOTIDE SEQUENCE</scope>
</reference>
<accession>A0A0F9VMN6</accession>
<sequence length="340" mass="37626">MSHRLIAVHLLTRCLWIVLALATPALSAQPAAEPSPAAPALPAGLQTVSFFSPAVSRQMKFDIVLPPGYDESDERYPVIYLLHGYMQNYTVWGRNLGAAFYARNFSDLIVVMPDAGNSWYINYASSEGNQRNNWEDHIVRDVIGHVDSNFRTLARREGRAVAGLSMGGYGAIMLGLRHPDLFVSMASTSGALAHARDRATAIAEGQPAPVARSVRDSPELARADAFISQIIDIPGFSSQDDRNPQGTDFATVAQAQAYDPFHIIYEVPKSQLPHIYLDSGIDDGLINAALEFMQILLLNDIPFDYMQAHGRHNSEYWRRSVGHLMSVQYEVMQRALGNRP</sequence>
<dbReference type="Gene3D" id="3.40.50.1820">
    <property type="entry name" value="alpha/beta hydrolase"/>
    <property type="match status" value="1"/>
</dbReference>
<dbReference type="Pfam" id="PF00756">
    <property type="entry name" value="Esterase"/>
    <property type="match status" value="1"/>
</dbReference>
<evidence type="ECO:0000313" key="1">
    <source>
        <dbReference type="EMBL" id="KKO05290.1"/>
    </source>
</evidence>
<dbReference type="InterPro" id="IPR000801">
    <property type="entry name" value="Esterase-like"/>
</dbReference>
<gene>
    <name evidence="1" type="ORF">LCGC14_0075610</name>
</gene>
<evidence type="ECO:0008006" key="2">
    <source>
        <dbReference type="Google" id="ProtNLM"/>
    </source>
</evidence>
<dbReference type="InterPro" id="IPR029058">
    <property type="entry name" value="AB_hydrolase_fold"/>
</dbReference>
<dbReference type="InterPro" id="IPR050583">
    <property type="entry name" value="Mycobacterial_A85_antigen"/>
</dbReference>
<protein>
    <recommendedName>
        <fullName evidence="2">Esterase</fullName>
    </recommendedName>
</protein>
<name>A0A0F9VMN6_9ZZZZ</name>
<dbReference type="EMBL" id="LAZR01000019">
    <property type="protein sequence ID" value="KKO05290.1"/>
    <property type="molecule type" value="Genomic_DNA"/>
</dbReference>
<dbReference type="AlphaFoldDB" id="A0A0F9VMN6"/>
<organism evidence="1">
    <name type="scientific">marine sediment metagenome</name>
    <dbReference type="NCBI Taxonomy" id="412755"/>
    <lineage>
        <taxon>unclassified sequences</taxon>
        <taxon>metagenomes</taxon>
        <taxon>ecological metagenomes</taxon>
    </lineage>
</organism>
<proteinExistence type="predicted"/>
<dbReference type="GO" id="GO:0016747">
    <property type="term" value="F:acyltransferase activity, transferring groups other than amino-acyl groups"/>
    <property type="evidence" value="ECO:0007669"/>
    <property type="project" value="TreeGrafter"/>
</dbReference>
<dbReference type="SUPFAM" id="SSF53474">
    <property type="entry name" value="alpha/beta-Hydrolases"/>
    <property type="match status" value="1"/>
</dbReference>